<dbReference type="SUPFAM" id="SSF53067">
    <property type="entry name" value="Actin-like ATPase domain"/>
    <property type="match status" value="2"/>
</dbReference>
<feature type="domain" description="Ppx/GppA phosphatase N-terminal" evidence="1">
    <location>
        <begin position="50"/>
        <end position="328"/>
    </location>
</feature>
<evidence type="ECO:0000313" key="2">
    <source>
        <dbReference type="EMBL" id="TYK66600.1"/>
    </source>
</evidence>
<dbReference type="Pfam" id="PF02541">
    <property type="entry name" value="Ppx-GppA"/>
    <property type="match status" value="1"/>
</dbReference>
<accession>A0ABY3MZE3</accession>
<dbReference type="Proteomes" id="UP000815846">
    <property type="component" value="Unassembled WGS sequence"/>
</dbReference>
<dbReference type="InterPro" id="IPR003695">
    <property type="entry name" value="Ppx_GppA_N"/>
</dbReference>
<dbReference type="InterPro" id="IPR050273">
    <property type="entry name" value="GppA/Ppx_hydrolase"/>
</dbReference>
<protein>
    <submittedName>
        <fullName evidence="2">Phosphatase</fullName>
    </submittedName>
</protein>
<keyword evidence="3" id="KW-1185">Reference proteome</keyword>
<dbReference type="RefSeq" id="WP_101344681.1">
    <property type="nucleotide sequence ID" value="NZ_PJAI02000003.1"/>
</dbReference>
<evidence type="ECO:0000313" key="3">
    <source>
        <dbReference type="Proteomes" id="UP000815846"/>
    </source>
</evidence>
<dbReference type="Gene3D" id="3.30.420.40">
    <property type="match status" value="1"/>
</dbReference>
<reference evidence="2 3" key="1">
    <citation type="submission" date="2019-08" db="EMBL/GenBank/DDBJ databases">
        <title>Microbe sample from Colwellia echini.</title>
        <authorList>
            <person name="Christiansen L."/>
            <person name="Pathiraja D."/>
            <person name="Schultz-Johansen M."/>
            <person name="Choi I.-G."/>
            <person name="Stougaard P."/>
        </authorList>
    </citation>
    <scope>NUCLEOTIDE SEQUENCE [LARGE SCALE GENOMIC DNA]</scope>
    <source>
        <strain evidence="2 3">A3</strain>
    </source>
</reference>
<dbReference type="PANTHER" id="PTHR30005:SF0">
    <property type="entry name" value="RETROGRADE REGULATION PROTEIN 2"/>
    <property type="match status" value="1"/>
</dbReference>
<dbReference type="EMBL" id="PJAI02000003">
    <property type="protein sequence ID" value="TYK66600.1"/>
    <property type="molecule type" value="Genomic_DNA"/>
</dbReference>
<dbReference type="PANTHER" id="PTHR30005">
    <property type="entry name" value="EXOPOLYPHOSPHATASE"/>
    <property type="match status" value="1"/>
</dbReference>
<dbReference type="Gene3D" id="3.30.420.150">
    <property type="entry name" value="Exopolyphosphatase. Domain 2"/>
    <property type="match status" value="1"/>
</dbReference>
<organism evidence="2 3">
    <name type="scientific">Colwellia echini</name>
    <dbReference type="NCBI Taxonomy" id="1982103"/>
    <lineage>
        <taxon>Bacteria</taxon>
        <taxon>Pseudomonadati</taxon>
        <taxon>Pseudomonadota</taxon>
        <taxon>Gammaproteobacteria</taxon>
        <taxon>Alteromonadales</taxon>
        <taxon>Colwelliaceae</taxon>
        <taxon>Colwellia</taxon>
    </lineage>
</organism>
<proteinExistence type="predicted"/>
<evidence type="ECO:0000259" key="1">
    <source>
        <dbReference type="Pfam" id="PF02541"/>
    </source>
</evidence>
<comment type="caution">
    <text evidence="2">The sequence shown here is derived from an EMBL/GenBank/DDBJ whole genome shotgun (WGS) entry which is preliminary data.</text>
</comment>
<sequence length="333" mass="36278">MSELQSLNQATLNTSKMAIPQYDESHYAVIDLGSNSFHLLITQLVTTPTGKTIQTVNKVKQKVRLAAGLDTNNQLTDEAIELGLDCLRNFALYLGNIPVKNIIIVATAALRIAKNNQVFFDAANLILPKPIKLLSGEQEAETIFAGVAHTVKCDIEASENQLVIDIGGASTEIIIGVGCLAKKVVSLNIGCVSFLNQFFYDQSLTQQNFKRCIASAELIINEVKDNFIKLGWQSAVSSSGTMQALIEILTERQDDPIITLPFLREIETLLIQCKTIENINIAGLREDRAAVLASGLSILIALFSCLNIEKLCLSSGALREGLLFELVPDAKIC</sequence>
<name>A0ABY3MZE3_9GAMM</name>
<dbReference type="InterPro" id="IPR043129">
    <property type="entry name" value="ATPase_NBD"/>
</dbReference>
<gene>
    <name evidence="2" type="ORF">CWS31_004490</name>
</gene>